<dbReference type="OrthoDB" id="3647477at2759"/>
<comment type="caution">
    <text evidence="2">The sequence shown here is derived from an EMBL/GenBank/DDBJ whole genome shotgun (WGS) entry which is preliminary data.</text>
</comment>
<proteinExistence type="predicted"/>
<protein>
    <submittedName>
        <fullName evidence="2">Uncharacterized protein</fullName>
    </submittedName>
</protein>
<evidence type="ECO:0000313" key="2">
    <source>
        <dbReference type="EMBL" id="KXT11840.1"/>
    </source>
</evidence>
<organism evidence="2 3">
    <name type="scientific">Pseudocercospora musae</name>
    <dbReference type="NCBI Taxonomy" id="113226"/>
    <lineage>
        <taxon>Eukaryota</taxon>
        <taxon>Fungi</taxon>
        <taxon>Dikarya</taxon>
        <taxon>Ascomycota</taxon>
        <taxon>Pezizomycotina</taxon>
        <taxon>Dothideomycetes</taxon>
        <taxon>Dothideomycetidae</taxon>
        <taxon>Mycosphaerellales</taxon>
        <taxon>Mycosphaerellaceae</taxon>
        <taxon>Pseudocercospora</taxon>
    </lineage>
</organism>
<evidence type="ECO:0000313" key="3">
    <source>
        <dbReference type="Proteomes" id="UP000073492"/>
    </source>
</evidence>
<feature type="region of interest" description="Disordered" evidence="1">
    <location>
        <begin position="150"/>
        <end position="185"/>
    </location>
</feature>
<sequence length="225" mass="25778">MSPEDTRPHVSYLIVPNFRQYLIEMINEVEFNELKIEMWMFKIPYDRVDALQAAREDMRSAIATRVELAEAAVAYDTRYIEVEQEHILNNAAWAIQISNIGSWDAGPRSAPEEYYTFGSLLEVDPEWSLESFTSDRVRKEKEDTRHLYDGSGWDFDNAPPLQDAEDVGPMGEELEDSNESVMVPQIKRTPVAETEINDQVLGDLNLLPSFRDSRASNLAGWAEEK</sequence>
<name>A0A139IAT8_9PEZI</name>
<reference evidence="2 3" key="1">
    <citation type="submission" date="2015-07" db="EMBL/GenBank/DDBJ databases">
        <title>Comparative genomics of the Sigatoka disease complex on banana suggests a link between parallel evolutionary changes in Pseudocercospora fijiensis and Pseudocercospora eumusae and increased virulence on the banana host.</title>
        <authorList>
            <person name="Chang T.-C."/>
            <person name="Salvucci A."/>
            <person name="Crous P.W."/>
            <person name="Stergiopoulos I."/>
        </authorList>
    </citation>
    <scope>NUCLEOTIDE SEQUENCE [LARGE SCALE GENOMIC DNA]</scope>
    <source>
        <strain evidence="2 3">CBS 116634</strain>
    </source>
</reference>
<dbReference type="EMBL" id="LFZO01000178">
    <property type="protein sequence ID" value="KXT11840.1"/>
    <property type="molecule type" value="Genomic_DNA"/>
</dbReference>
<evidence type="ECO:0000256" key="1">
    <source>
        <dbReference type="SAM" id="MobiDB-lite"/>
    </source>
</evidence>
<dbReference type="AlphaFoldDB" id="A0A139IAT8"/>
<gene>
    <name evidence="2" type="ORF">AC579_4286</name>
</gene>
<dbReference type="Proteomes" id="UP000073492">
    <property type="component" value="Unassembled WGS sequence"/>
</dbReference>
<accession>A0A139IAT8</accession>
<keyword evidence="3" id="KW-1185">Reference proteome</keyword>